<keyword evidence="2" id="KW-0812">Transmembrane</keyword>
<gene>
    <name evidence="3" type="ORF">IFE08_03665</name>
</gene>
<evidence type="ECO:0000256" key="1">
    <source>
        <dbReference type="SAM" id="MobiDB-lite"/>
    </source>
</evidence>
<dbReference type="EMBL" id="CP061839">
    <property type="protein sequence ID" value="QOW62261.1"/>
    <property type="molecule type" value="Genomic_DNA"/>
</dbReference>
<organism evidence="3 4">
    <name type="scientific">Treponema pedis</name>
    <dbReference type="NCBI Taxonomy" id="409322"/>
    <lineage>
        <taxon>Bacteria</taxon>
        <taxon>Pseudomonadati</taxon>
        <taxon>Spirochaetota</taxon>
        <taxon>Spirochaetia</taxon>
        <taxon>Spirochaetales</taxon>
        <taxon>Treponemataceae</taxon>
        <taxon>Treponema</taxon>
    </lineage>
</organism>
<feature type="compositionally biased region" description="Basic and acidic residues" evidence="1">
    <location>
        <begin position="84"/>
        <end position="96"/>
    </location>
</feature>
<evidence type="ECO:0000313" key="3">
    <source>
        <dbReference type="EMBL" id="QOW62261.1"/>
    </source>
</evidence>
<dbReference type="AlphaFoldDB" id="A0A7S6WS25"/>
<evidence type="ECO:0000256" key="2">
    <source>
        <dbReference type="SAM" id="Phobius"/>
    </source>
</evidence>
<name>A0A7S6WS25_9SPIR</name>
<feature type="transmembrane region" description="Helical" evidence="2">
    <location>
        <begin position="102"/>
        <end position="121"/>
    </location>
</feature>
<protein>
    <submittedName>
        <fullName evidence="3">Uncharacterized protein</fullName>
    </submittedName>
</protein>
<proteinExistence type="predicted"/>
<evidence type="ECO:0000313" key="4">
    <source>
        <dbReference type="Proteomes" id="UP000593915"/>
    </source>
</evidence>
<keyword evidence="2" id="KW-1133">Transmembrane helix</keyword>
<dbReference type="RefSeq" id="WP_194077753.1">
    <property type="nucleotide sequence ID" value="NZ_CP061839.1"/>
</dbReference>
<sequence length="130" mass="14549">MKKILLTVLFLSIGGAFLFAGIEGLKALKEFEEKTFTEKSGFQNTQVVLEAAGEGGEKTDMENSEGDPEGEPDGEATEEETMTEEEKPAEKKNERRKEFSPAALIIVILLFIVMFAWPPVFKKMTEKKKE</sequence>
<dbReference type="Proteomes" id="UP000593915">
    <property type="component" value="Chromosome"/>
</dbReference>
<keyword evidence="2" id="KW-0472">Membrane</keyword>
<feature type="region of interest" description="Disordered" evidence="1">
    <location>
        <begin position="51"/>
        <end position="96"/>
    </location>
</feature>
<feature type="compositionally biased region" description="Acidic residues" evidence="1">
    <location>
        <begin position="62"/>
        <end position="83"/>
    </location>
</feature>
<reference evidence="3 4" key="1">
    <citation type="submission" date="2020-09" db="EMBL/GenBank/DDBJ databases">
        <title>Characterization of Treponema spp. from bovine digital dermatitis in Korea.</title>
        <authorList>
            <person name="Espiritu H.M."/>
            <person name="Cho Y.I."/>
            <person name="Mamuad L."/>
        </authorList>
    </citation>
    <scope>NUCLEOTIDE SEQUENCE [LARGE SCALE GENOMIC DNA]</scope>
    <source>
        <strain evidence="3 4">KS1</strain>
    </source>
</reference>
<accession>A0A7S6WS25</accession>